<sequence length="376" mass="42162">MTSSAPHSPPRTRYPRQDAVPAPDTYRTRTAGIRLWDGTLLSEVVTPRHDLAARPRPFPVQRNYFHTAALEAGARWLRETVPLERDEYERLLTEDVGGFVSWVYPDAQPARLRTLIDFHHWAVWLDDVMDRRTTLETSLEACSVLESLGTVELAPFDDFFARMRGQGLHEGHAGRFLTAMRAYGASSRTEVHARDDHTCGYTTIPGYIANRRRSAAMPVYFALIAWISGVELPTHVYGHPLVVQLENACSDYALLYNDAGSFTKEYLAGRTGGTFVRLLSHELQLPVQDTLYEIADMAAAAADDLEAASDLIDTSDLPAAHREHVHRYADGLRKFTGGVNHWSNHTIRYAIGQPMTDTAPTSRTGDRHHLRTGRAK</sequence>
<keyword evidence="2" id="KW-0479">Metal-binding</keyword>
<dbReference type="Gene3D" id="1.10.600.10">
    <property type="entry name" value="Farnesyl Diphosphate Synthase"/>
    <property type="match status" value="1"/>
</dbReference>
<comment type="similarity">
    <text evidence="2">Belongs to the terpene synthase family.</text>
</comment>
<organism evidence="4 5">
    <name type="scientific">Streptomyces katrae</name>
    <dbReference type="NCBI Taxonomy" id="68223"/>
    <lineage>
        <taxon>Bacteria</taxon>
        <taxon>Bacillati</taxon>
        <taxon>Actinomycetota</taxon>
        <taxon>Actinomycetes</taxon>
        <taxon>Kitasatosporales</taxon>
        <taxon>Streptomycetaceae</taxon>
        <taxon>Streptomyces</taxon>
    </lineage>
</organism>
<gene>
    <name evidence="4" type="ORF">VR44_11315</name>
</gene>
<dbReference type="PATRIC" id="fig|68223.7.peg.6158"/>
<reference evidence="4 5" key="1">
    <citation type="submission" date="2015-02" db="EMBL/GenBank/DDBJ databases">
        <authorList>
            <person name="Ju K.-S."/>
            <person name="Doroghazi J.R."/>
            <person name="Metcalf W."/>
        </authorList>
    </citation>
    <scope>NUCLEOTIDE SEQUENCE [LARGE SCALE GENOMIC DNA]</scope>
    <source>
        <strain evidence="4 5">NRRL ISP-5550</strain>
    </source>
</reference>
<protein>
    <recommendedName>
        <fullName evidence="2">Terpene synthase</fullName>
        <ecNumber evidence="2">4.2.3.-</ecNumber>
    </recommendedName>
</protein>
<keyword evidence="5" id="KW-1185">Reference proteome</keyword>
<dbReference type="RefSeq" id="WP_045947304.1">
    <property type="nucleotide sequence ID" value="NZ_JZWV01000262.1"/>
</dbReference>
<evidence type="ECO:0000313" key="5">
    <source>
        <dbReference type="Proteomes" id="UP000033551"/>
    </source>
</evidence>
<comment type="caution">
    <text evidence="4">The sequence shown here is derived from an EMBL/GenBank/DDBJ whole genome shotgun (WGS) entry which is preliminary data.</text>
</comment>
<feature type="compositionally biased region" description="Basic residues" evidence="3">
    <location>
        <begin position="366"/>
        <end position="376"/>
    </location>
</feature>
<evidence type="ECO:0000256" key="1">
    <source>
        <dbReference type="ARBA" id="ARBA00023239"/>
    </source>
</evidence>
<evidence type="ECO:0000256" key="3">
    <source>
        <dbReference type="SAM" id="MobiDB-lite"/>
    </source>
</evidence>
<accession>A0A0F4JKQ6</accession>
<evidence type="ECO:0000256" key="2">
    <source>
        <dbReference type="RuleBase" id="RU366034"/>
    </source>
</evidence>
<dbReference type="PANTHER" id="PTHR35201:SF4">
    <property type="entry name" value="BETA-PINACENE SYNTHASE-RELATED"/>
    <property type="match status" value="1"/>
</dbReference>
<keyword evidence="2" id="KW-0460">Magnesium</keyword>
<dbReference type="SFLD" id="SFLDS00005">
    <property type="entry name" value="Isoprenoid_Synthase_Type_I"/>
    <property type="match status" value="1"/>
</dbReference>
<proteinExistence type="inferred from homology"/>
<dbReference type="GO" id="GO:0046872">
    <property type="term" value="F:metal ion binding"/>
    <property type="evidence" value="ECO:0007669"/>
    <property type="project" value="UniProtKB-KW"/>
</dbReference>
<keyword evidence="1 2" id="KW-0456">Lyase</keyword>
<dbReference type="EC" id="4.2.3.-" evidence="2"/>
<dbReference type="SUPFAM" id="SSF48576">
    <property type="entry name" value="Terpenoid synthases"/>
    <property type="match status" value="1"/>
</dbReference>
<name>A0A0F4JKQ6_9ACTN</name>
<dbReference type="InterPro" id="IPR034686">
    <property type="entry name" value="Terpene_cyclase-like_2"/>
</dbReference>
<dbReference type="Proteomes" id="UP000033551">
    <property type="component" value="Unassembled WGS sequence"/>
</dbReference>
<dbReference type="OrthoDB" id="3676909at2"/>
<dbReference type="InterPro" id="IPR008949">
    <property type="entry name" value="Isoprenoid_synthase_dom_sf"/>
</dbReference>
<dbReference type="Pfam" id="PF19086">
    <property type="entry name" value="Terpene_syn_C_2"/>
    <property type="match status" value="1"/>
</dbReference>
<feature type="region of interest" description="Disordered" evidence="3">
    <location>
        <begin position="1"/>
        <end position="23"/>
    </location>
</feature>
<dbReference type="AlphaFoldDB" id="A0A0F4JKQ6"/>
<dbReference type="EMBL" id="JZWV01000262">
    <property type="protein sequence ID" value="KJY34775.1"/>
    <property type="molecule type" value="Genomic_DNA"/>
</dbReference>
<evidence type="ECO:0000313" key="4">
    <source>
        <dbReference type="EMBL" id="KJY34775.1"/>
    </source>
</evidence>
<feature type="region of interest" description="Disordered" evidence="3">
    <location>
        <begin position="354"/>
        <end position="376"/>
    </location>
</feature>
<comment type="cofactor">
    <cofactor evidence="2">
        <name>Mg(2+)</name>
        <dbReference type="ChEBI" id="CHEBI:18420"/>
    </cofactor>
</comment>
<dbReference type="PANTHER" id="PTHR35201">
    <property type="entry name" value="TERPENE SYNTHASE"/>
    <property type="match status" value="1"/>
</dbReference>
<dbReference type="SFLD" id="SFLDG01020">
    <property type="entry name" value="Terpene_Cyclase_Like_2"/>
    <property type="match status" value="1"/>
</dbReference>
<dbReference type="GO" id="GO:0010333">
    <property type="term" value="F:terpene synthase activity"/>
    <property type="evidence" value="ECO:0007669"/>
    <property type="project" value="InterPro"/>
</dbReference>